<name>A0A9W8B5Z5_9FUNG</name>
<evidence type="ECO:0000313" key="1">
    <source>
        <dbReference type="EMBL" id="KAJ1984553.1"/>
    </source>
</evidence>
<protein>
    <submittedName>
        <fullName evidence="1">Uncharacterized protein</fullName>
    </submittedName>
</protein>
<organism evidence="1 2">
    <name type="scientific">Dimargaris verticillata</name>
    <dbReference type="NCBI Taxonomy" id="2761393"/>
    <lineage>
        <taxon>Eukaryota</taxon>
        <taxon>Fungi</taxon>
        <taxon>Fungi incertae sedis</taxon>
        <taxon>Zoopagomycota</taxon>
        <taxon>Kickxellomycotina</taxon>
        <taxon>Dimargaritomycetes</taxon>
        <taxon>Dimargaritales</taxon>
        <taxon>Dimargaritaceae</taxon>
        <taxon>Dimargaris</taxon>
    </lineage>
</organism>
<dbReference type="EMBL" id="JANBQB010000016">
    <property type="protein sequence ID" value="KAJ1984553.1"/>
    <property type="molecule type" value="Genomic_DNA"/>
</dbReference>
<keyword evidence="2" id="KW-1185">Reference proteome</keyword>
<comment type="caution">
    <text evidence="1">The sequence shown here is derived from an EMBL/GenBank/DDBJ whole genome shotgun (WGS) entry which is preliminary data.</text>
</comment>
<evidence type="ECO:0000313" key="2">
    <source>
        <dbReference type="Proteomes" id="UP001151582"/>
    </source>
</evidence>
<accession>A0A9W8B5Z5</accession>
<gene>
    <name evidence="1" type="ORF">H4R34_000588</name>
</gene>
<dbReference type="AlphaFoldDB" id="A0A9W8B5Z5"/>
<reference evidence="1" key="1">
    <citation type="submission" date="2022-07" db="EMBL/GenBank/DDBJ databases">
        <title>Phylogenomic reconstructions and comparative analyses of Kickxellomycotina fungi.</title>
        <authorList>
            <person name="Reynolds N.K."/>
            <person name="Stajich J.E."/>
            <person name="Barry K."/>
            <person name="Grigoriev I.V."/>
            <person name="Crous P."/>
            <person name="Smith M.E."/>
        </authorList>
    </citation>
    <scope>NUCLEOTIDE SEQUENCE</scope>
    <source>
        <strain evidence="1">RSA 567</strain>
    </source>
</reference>
<dbReference type="Proteomes" id="UP001151582">
    <property type="component" value="Unassembled WGS sequence"/>
</dbReference>
<sequence length="101" mass="11123">MAIPGSLKPGGPLVTPEETPAKVSKRKVAWYYENTAIGLHPLNPLVLATNVNQLYGQCFPLGKYHSRLDDTMYTNLSIITEHLKELVLKTEPKASDSTAQT</sequence>
<proteinExistence type="predicted"/>